<sequence>MLCPQKRRFAAHWLMVEDGAVPVCAAAVTRNLKIVLSSLTRQPWHAVVIDRFYSSILLAIELLAMNVYVIDTIMTDRLGYDVNVKEKRKSRPATIPHGTFTFSRSVPVRNMIAFHWWDRKPVHYLCTGSAMTSSTVARNIKRVGRMIVPCPASVSEYQRWMGGVDVHDQLRLQTYSLQTSIKFKKYYKSLFLGLVDMALVNAYISHKESSGITGSTLMKRGEWYVVLQNQLLQLKVEDFAGILATPTPSSHKRKHPQL</sequence>
<evidence type="ECO:0000313" key="2">
    <source>
        <dbReference type="EMBL" id="GMF39266.1"/>
    </source>
</evidence>
<dbReference type="Pfam" id="PF13843">
    <property type="entry name" value="DDE_Tnp_1_7"/>
    <property type="match status" value="1"/>
</dbReference>
<keyword evidence="3" id="KW-1185">Reference proteome</keyword>
<gene>
    <name evidence="2" type="ORF">Pfra01_001160600</name>
</gene>
<dbReference type="PANTHER" id="PTHR46599">
    <property type="entry name" value="PIGGYBAC TRANSPOSABLE ELEMENT-DERIVED PROTEIN 4"/>
    <property type="match status" value="1"/>
</dbReference>
<dbReference type="OrthoDB" id="89093at2759"/>
<accession>A0A9W7CUM8</accession>
<name>A0A9W7CUM8_9STRA</name>
<comment type="caution">
    <text evidence="2">The sequence shown here is derived from an EMBL/GenBank/DDBJ whole genome shotgun (WGS) entry which is preliminary data.</text>
</comment>
<dbReference type="AlphaFoldDB" id="A0A9W7CUM8"/>
<dbReference type="Proteomes" id="UP001165121">
    <property type="component" value="Unassembled WGS sequence"/>
</dbReference>
<reference evidence="2" key="1">
    <citation type="submission" date="2023-04" db="EMBL/GenBank/DDBJ databases">
        <title>Phytophthora fragariaefolia NBRC 109709.</title>
        <authorList>
            <person name="Ichikawa N."/>
            <person name="Sato H."/>
            <person name="Tonouchi N."/>
        </authorList>
    </citation>
    <scope>NUCLEOTIDE SEQUENCE</scope>
    <source>
        <strain evidence="2">NBRC 109709</strain>
    </source>
</reference>
<proteinExistence type="predicted"/>
<dbReference type="EMBL" id="BSXT01001147">
    <property type="protein sequence ID" value="GMF39266.1"/>
    <property type="molecule type" value="Genomic_DNA"/>
</dbReference>
<dbReference type="InterPro" id="IPR029526">
    <property type="entry name" value="PGBD"/>
</dbReference>
<protein>
    <submittedName>
        <fullName evidence="2">Unnamed protein product</fullName>
    </submittedName>
</protein>
<organism evidence="2 3">
    <name type="scientific">Phytophthora fragariaefolia</name>
    <dbReference type="NCBI Taxonomy" id="1490495"/>
    <lineage>
        <taxon>Eukaryota</taxon>
        <taxon>Sar</taxon>
        <taxon>Stramenopiles</taxon>
        <taxon>Oomycota</taxon>
        <taxon>Peronosporomycetes</taxon>
        <taxon>Peronosporales</taxon>
        <taxon>Peronosporaceae</taxon>
        <taxon>Phytophthora</taxon>
    </lineage>
</organism>
<evidence type="ECO:0000259" key="1">
    <source>
        <dbReference type="Pfam" id="PF13843"/>
    </source>
</evidence>
<evidence type="ECO:0000313" key="3">
    <source>
        <dbReference type="Proteomes" id="UP001165121"/>
    </source>
</evidence>
<feature type="domain" description="PiggyBac transposable element-derived protein" evidence="1">
    <location>
        <begin position="37"/>
        <end position="203"/>
    </location>
</feature>
<dbReference type="PANTHER" id="PTHR46599:SF3">
    <property type="entry name" value="PIGGYBAC TRANSPOSABLE ELEMENT-DERIVED PROTEIN 4"/>
    <property type="match status" value="1"/>
</dbReference>